<dbReference type="KEGG" id="cpin:CPIN18020_0326"/>
<organism evidence="1 2">
    <name type="scientific">Campylobacter pinnipediorum subsp. caledonicus</name>
    <dbReference type="NCBI Taxonomy" id="1874362"/>
    <lineage>
        <taxon>Bacteria</taxon>
        <taxon>Pseudomonadati</taxon>
        <taxon>Campylobacterota</taxon>
        <taxon>Epsilonproteobacteria</taxon>
        <taxon>Campylobacterales</taxon>
        <taxon>Campylobacteraceae</taxon>
        <taxon>Campylobacter</taxon>
    </lineage>
</organism>
<dbReference type="EMBL" id="CP017258">
    <property type="protein sequence ID" value="AQW87171.1"/>
    <property type="molecule type" value="Genomic_DNA"/>
</dbReference>
<accession>A0A1S6U5Z7</accession>
<evidence type="ECO:0000313" key="1">
    <source>
        <dbReference type="EMBL" id="AQW87171.1"/>
    </source>
</evidence>
<dbReference type="RefSeq" id="WP_078422880.1">
    <property type="nucleotide sequence ID" value="NZ_CP017018.1"/>
</dbReference>
<evidence type="ECO:0000313" key="2">
    <source>
        <dbReference type="Proteomes" id="UP000190868"/>
    </source>
</evidence>
<dbReference type="GeneID" id="56565964"/>
<keyword evidence="2" id="KW-1185">Reference proteome</keyword>
<name>A0A1S6U5Z7_9BACT</name>
<sequence length="136" mass="15890">MVRAFATFEEMIKELERFEKMVQQEQLKDLNNSTRPVNPDAVYKRINTKLCDVWERDKQLGLADISEQIDTILDNCIMPIKKKGKMMSEFEKVIDEARDRIEILKETISKMSNIKCNNTKGYEFLLSQINQIVQGA</sequence>
<protein>
    <submittedName>
        <fullName evidence="1">Uncharacterized protein</fullName>
    </submittedName>
</protein>
<proteinExistence type="predicted"/>
<dbReference type="Proteomes" id="UP000190868">
    <property type="component" value="Chromosome"/>
</dbReference>
<gene>
    <name evidence="1" type="ORF">CPIN18021_0324</name>
</gene>
<reference evidence="2" key="1">
    <citation type="submission" date="2016-09" db="EMBL/GenBank/DDBJ databases">
        <title>Comparative genomics of the Campylobacter concisus group.</title>
        <authorList>
            <person name="Miller W.G."/>
            <person name="Yee E."/>
            <person name="Chapman M.H."/>
            <person name="Huynh S."/>
            <person name="Bono J.L."/>
            <person name="On S.L.W."/>
            <person name="StLeger J."/>
            <person name="Foster G."/>
            <person name="Parker C.T."/>
        </authorList>
    </citation>
    <scope>NUCLEOTIDE SEQUENCE [LARGE SCALE GENOMIC DNA]</scope>
    <source>
        <strain evidence="2">RM18021</strain>
    </source>
</reference>
<dbReference type="AlphaFoldDB" id="A0A1S6U5Z7"/>